<dbReference type="PATRIC" id="fig|656366.3.peg.2827"/>
<reference evidence="2" key="1">
    <citation type="submission" date="2015-09" db="EMBL/GenBank/DDBJ databases">
        <title>Complete genome of Arthrobacter alpinus strain R3.8.</title>
        <authorList>
            <person name="See-Too W.S."/>
            <person name="Chan K.G."/>
        </authorList>
    </citation>
    <scope>NUCLEOTIDE SEQUENCE [LARGE SCALE GENOMIC DNA]</scope>
    <source>
        <strain evidence="2">R3.8</strain>
    </source>
</reference>
<evidence type="ECO:0000313" key="2">
    <source>
        <dbReference type="Proteomes" id="UP000062833"/>
    </source>
</evidence>
<dbReference type="Proteomes" id="UP000062833">
    <property type="component" value="Chromosome"/>
</dbReference>
<proteinExistence type="predicted"/>
<dbReference type="EMBL" id="CP012677">
    <property type="protein sequence ID" value="ALE93029.1"/>
    <property type="molecule type" value="Genomic_DNA"/>
</dbReference>
<sequence length="296" mass="32139">MDPLRSAAAGDWLKPRIDIQWHDMHAVVPRGFPAYARIFHPAWRDHPEATKTWHGHELPARGAVQGQEVGWSDVALAFGKHMHALTQFGRLTGPEIPRLGPVDAAGWRYGSPELGNLNPEKLAAAAVHLCAHTSTPNQGVTGIWEGYGGLTSSSGYVELTFVDDGVQPDYGGGSEAPNAEPGTGLLPAEVVNGERLQLPGRSYFLFDTAPRIYLEPGWLHEAPWHHSPDSPQSPNLLWPADKSWVLVSEIDFDSTIVGGSWDLISALAQDPAIEALAIQEGADLTWDADVHNRPAQ</sequence>
<dbReference type="AlphaFoldDB" id="A0A0M3UGN3"/>
<dbReference type="OrthoDB" id="2426596at2"/>
<gene>
    <name evidence="1" type="ORF">AOC05_13095</name>
</gene>
<protein>
    <submittedName>
        <fullName evidence="1">Uncharacterized protein</fullName>
    </submittedName>
</protein>
<dbReference type="KEGG" id="aaq:AOC05_13095"/>
<accession>A0A0M3UGN3</accession>
<keyword evidence="2" id="KW-1185">Reference proteome</keyword>
<organism evidence="1 2">
    <name type="scientific">Arthrobacter alpinus</name>
    <dbReference type="NCBI Taxonomy" id="656366"/>
    <lineage>
        <taxon>Bacteria</taxon>
        <taxon>Bacillati</taxon>
        <taxon>Actinomycetota</taxon>
        <taxon>Actinomycetes</taxon>
        <taxon>Micrococcales</taxon>
        <taxon>Micrococcaceae</taxon>
        <taxon>Arthrobacter</taxon>
    </lineage>
</organism>
<name>A0A0M3UGN3_9MICC</name>
<evidence type="ECO:0000313" key="1">
    <source>
        <dbReference type="EMBL" id="ALE93029.1"/>
    </source>
</evidence>
<dbReference type="RefSeq" id="WP_062007611.1">
    <property type="nucleotide sequence ID" value="NZ_CP012677.1"/>
</dbReference>